<evidence type="ECO:0000259" key="4">
    <source>
        <dbReference type="PROSITE" id="PS01124"/>
    </source>
</evidence>
<dbReference type="RefSeq" id="WP_162640025.1">
    <property type="nucleotide sequence ID" value="NZ_CP048286.1"/>
</dbReference>
<dbReference type="PANTHER" id="PTHR43280">
    <property type="entry name" value="ARAC-FAMILY TRANSCRIPTIONAL REGULATOR"/>
    <property type="match status" value="1"/>
</dbReference>
<gene>
    <name evidence="5" type="ORF">GZH47_10325</name>
</gene>
<dbReference type="InterPro" id="IPR020449">
    <property type="entry name" value="Tscrpt_reg_AraC-type_HTH"/>
</dbReference>
<dbReference type="SUPFAM" id="SSF46689">
    <property type="entry name" value="Homeodomain-like"/>
    <property type="match status" value="1"/>
</dbReference>
<evidence type="ECO:0000313" key="6">
    <source>
        <dbReference type="Proteomes" id="UP000479114"/>
    </source>
</evidence>
<sequence>MLSEKLLYEDDVILTWMRNRFLQDLVCGGKQKSANLKESLSRLNLNPYFTYPAIALLEPISVTADEHEKILQLEEMRDYLQQWVPVGNVVFMDEQNRLALLFSWVSVNQLGTIQTMLSQQFDLLINIGVGKPCSHLCDVNQSYRQASRALQNKFYRGTGNIIHYSELTRYVTFGEYPTDAEKVLHDALKAADSDADIEAAVEAFYDALLAQGPIDTKEIYELTARLLIGTEKKLLANPNYDSACNKFEIMSIVGMQTLQEIKAYVSQFFIGVCAVMLPDQKESHRSIIKKSIQLMEQEYQAASLQSVAQKVYMTPTYLSLLFKLNTGTTFIEHLTHIRIEKAKQLLDNTHYKNYEVAEQVGYQDPRYFSQIFKRKVGLSPTEYRESAGKS</sequence>
<dbReference type="Pfam" id="PF12833">
    <property type="entry name" value="HTH_18"/>
    <property type="match status" value="1"/>
</dbReference>
<evidence type="ECO:0000256" key="2">
    <source>
        <dbReference type="ARBA" id="ARBA00023125"/>
    </source>
</evidence>
<dbReference type="PRINTS" id="PR00032">
    <property type="entry name" value="HTHARAC"/>
</dbReference>
<keyword evidence="3" id="KW-0804">Transcription</keyword>
<dbReference type="GO" id="GO:0003700">
    <property type="term" value="F:DNA-binding transcription factor activity"/>
    <property type="evidence" value="ECO:0007669"/>
    <property type="project" value="InterPro"/>
</dbReference>
<evidence type="ECO:0000256" key="3">
    <source>
        <dbReference type="ARBA" id="ARBA00023163"/>
    </source>
</evidence>
<dbReference type="PROSITE" id="PS01124">
    <property type="entry name" value="HTH_ARAC_FAMILY_2"/>
    <property type="match status" value="1"/>
</dbReference>
<dbReference type="SMART" id="SM00342">
    <property type="entry name" value="HTH_ARAC"/>
    <property type="match status" value="1"/>
</dbReference>
<dbReference type="PANTHER" id="PTHR43280:SF10">
    <property type="entry name" value="REGULATORY PROTEIN POCR"/>
    <property type="match status" value="1"/>
</dbReference>
<dbReference type="Gene3D" id="1.10.10.60">
    <property type="entry name" value="Homeodomain-like"/>
    <property type="match status" value="2"/>
</dbReference>
<name>A0A6C0NZ53_9BACL</name>
<dbReference type="InterPro" id="IPR018060">
    <property type="entry name" value="HTH_AraC"/>
</dbReference>
<dbReference type="EMBL" id="CP048286">
    <property type="protein sequence ID" value="QHW31216.1"/>
    <property type="molecule type" value="Genomic_DNA"/>
</dbReference>
<keyword evidence="6" id="KW-1185">Reference proteome</keyword>
<keyword evidence="2" id="KW-0238">DNA-binding</keyword>
<evidence type="ECO:0000256" key="1">
    <source>
        <dbReference type="ARBA" id="ARBA00023015"/>
    </source>
</evidence>
<accession>A0A6C0NZ53</accession>
<feature type="domain" description="HTH araC/xylS-type" evidence="4">
    <location>
        <begin position="289"/>
        <end position="386"/>
    </location>
</feature>
<keyword evidence="1" id="KW-0805">Transcription regulation</keyword>
<dbReference type="AlphaFoldDB" id="A0A6C0NZ53"/>
<dbReference type="InterPro" id="IPR009057">
    <property type="entry name" value="Homeodomain-like_sf"/>
</dbReference>
<dbReference type="Proteomes" id="UP000479114">
    <property type="component" value="Chromosome"/>
</dbReference>
<dbReference type="Pfam" id="PF17853">
    <property type="entry name" value="GGDEF_2"/>
    <property type="match status" value="1"/>
</dbReference>
<evidence type="ECO:0000313" key="5">
    <source>
        <dbReference type="EMBL" id="QHW31216.1"/>
    </source>
</evidence>
<dbReference type="InterPro" id="IPR041522">
    <property type="entry name" value="CdaR_GGDEF"/>
</dbReference>
<dbReference type="GO" id="GO:0043565">
    <property type="term" value="F:sequence-specific DNA binding"/>
    <property type="evidence" value="ECO:0007669"/>
    <property type="project" value="InterPro"/>
</dbReference>
<proteinExistence type="predicted"/>
<protein>
    <submittedName>
        <fullName evidence="5">Helix-turn-helix domain-containing protein</fullName>
    </submittedName>
</protein>
<dbReference type="KEGG" id="prz:GZH47_10325"/>
<organism evidence="5 6">
    <name type="scientific">Paenibacillus rhizovicinus</name>
    <dbReference type="NCBI Taxonomy" id="2704463"/>
    <lineage>
        <taxon>Bacteria</taxon>
        <taxon>Bacillati</taxon>
        <taxon>Bacillota</taxon>
        <taxon>Bacilli</taxon>
        <taxon>Bacillales</taxon>
        <taxon>Paenibacillaceae</taxon>
        <taxon>Paenibacillus</taxon>
    </lineage>
</organism>
<reference evidence="5 6" key="1">
    <citation type="submission" date="2020-02" db="EMBL/GenBank/DDBJ databases">
        <title>Paenibacillus sp. nov., isolated from rhizosphere soil of tomato.</title>
        <authorList>
            <person name="Weon H.-Y."/>
            <person name="Lee S.A."/>
        </authorList>
    </citation>
    <scope>NUCLEOTIDE SEQUENCE [LARGE SCALE GENOMIC DNA]</scope>
    <source>
        <strain evidence="5 6">14171R-81</strain>
    </source>
</reference>